<dbReference type="InterPro" id="IPR036188">
    <property type="entry name" value="FAD/NAD-bd_sf"/>
</dbReference>
<dbReference type="AlphaFoldDB" id="A6GA20"/>
<dbReference type="SUPFAM" id="SSF51905">
    <property type="entry name" value="FAD/NAD(P)-binding domain"/>
    <property type="match status" value="1"/>
</dbReference>
<dbReference type="Pfam" id="PF01593">
    <property type="entry name" value="Amino_oxidase"/>
    <property type="match status" value="1"/>
</dbReference>
<dbReference type="eggNOG" id="COG3349">
    <property type="taxonomic scope" value="Bacteria"/>
</dbReference>
<dbReference type="Gene3D" id="3.50.50.60">
    <property type="entry name" value="FAD/NAD(P)-binding domain"/>
    <property type="match status" value="1"/>
</dbReference>
<dbReference type="Proteomes" id="UP000005801">
    <property type="component" value="Unassembled WGS sequence"/>
</dbReference>
<dbReference type="GO" id="GO:0016491">
    <property type="term" value="F:oxidoreductase activity"/>
    <property type="evidence" value="ECO:0007669"/>
    <property type="project" value="InterPro"/>
</dbReference>
<dbReference type="Pfam" id="PF13450">
    <property type="entry name" value="NAD_binding_8"/>
    <property type="match status" value="1"/>
</dbReference>
<comment type="caution">
    <text evidence="4">The sequence shown here is derived from an EMBL/GenBank/DDBJ whole genome shotgun (WGS) entry which is preliminary data.</text>
</comment>
<dbReference type="PANTHER" id="PTHR43563:SF1">
    <property type="entry name" value="AMINE OXIDASE [FLAVIN-CONTAINING] B"/>
    <property type="match status" value="1"/>
</dbReference>
<accession>A6GA20</accession>
<feature type="compositionally biased region" description="Basic and acidic residues" evidence="2">
    <location>
        <begin position="659"/>
        <end position="672"/>
    </location>
</feature>
<dbReference type="EMBL" id="ABCS01000049">
    <property type="protein sequence ID" value="EDM77233.1"/>
    <property type="molecule type" value="Genomic_DNA"/>
</dbReference>
<dbReference type="PANTHER" id="PTHR43563">
    <property type="entry name" value="AMINE OXIDASE"/>
    <property type="match status" value="1"/>
</dbReference>
<proteinExistence type="inferred from homology"/>
<name>A6GA20_9BACT</name>
<evidence type="ECO:0000256" key="2">
    <source>
        <dbReference type="SAM" id="MobiDB-lite"/>
    </source>
</evidence>
<protein>
    <recommendedName>
        <fullName evidence="3">Amine oxidase domain-containing protein</fullName>
    </recommendedName>
</protein>
<organism evidence="4 5">
    <name type="scientific">Plesiocystis pacifica SIR-1</name>
    <dbReference type="NCBI Taxonomy" id="391625"/>
    <lineage>
        <taxon>Bacteria</taxon>
        <taxon>Pseudomonadati</taxon>
        <taxon>Myxococcota</taxon>
        <taxon>Polyangia</taxon>
        <taxon>Nannocystales</taxon>
        <taxon>Nannocystaceae</taxon>
        <taxon>Plesiocystis</taxon>
    </lineage>
</organism>
<dbReference type="InterPro" id="IPR050703">
    <property type="entry name" value="Flavin_MAO"/>
</dbReference>
<evidence type="ECO:0000256" key="1">
    <source>
        <dbReference type="ARBA" id="ARBA00005995"/>
    </source>
</evidence>
<evidence type="ECO:0000313" key="5">
    <source>
        <dbReference type="Proteomes" id="UP000005801"/>
    </source>
</evidence>
<comment type="similarity">
    <text evidence="1">Belongs to the flavin monoamine oxidase family.</text>
</comment>
<reference evidence="4 5" key="1">
    <citation type="submission" date="2007-06" db="EMBL/GenBank/DDBJ databases">
        <authorList>
            <person name="Shimkets L."/>
            <person name="Ferriera S."/>
            <person name="Johnson J."/>
            <person name="Kravitz S."/>
            <person name="Beeson K."/>
            <person name="Sutton G."/>
            <person name="Rogers Y.-H."/>
            <person name="Friedman R."/>
            <person name="Frazier M."/>
            <person name="Venter J.C."/>
        </authorList>
    </citation>
    <scope>NUCLEOTIDE SEQUENCE [LARGE SCALE GENOMIC DNA]</scope>
    <source>
        <strain evidence="4 5">SIR-1</strain>
    </source>
</reference>
<dbReference type="PROSITE" id="PS51257">
    <property type="entry name" value="PROKAR_LIPOPROTEIN"/>
    <property type="match status" value="1"/>
</dbReference>
<keyword evidence="5" id="KW-1185">Reference proteome</keyword>
<gene>
    <name evidence="4" type="ORF">PPSIR1_17275</name>
</gene>
<evidence type="ECO:0000259" key="3">
    <source>
        <dbReference type="Pfam" id="PF01593"/>
    </source>
</evidence>
<dbReference type="InterPro" id="IPR002937">
    <property type="entry name" value="Amino_oxidase"/>
</dbReference>
<feature type="region of interest" description="Disordered" evidence="2">
    <location>
        <begin position="659"/>
        <end position="701"/>
    </location>
</feature>
<feature type="domain" description="Amine oxidase" evidence="3">
    <location>
        <begin position="602"/>
        <end position="658"/>
    </location>
</feature>
<evidence type="ECO:0000313" key="4">
    <source>
        <dbReference type="EMBL" id="EDM77233.1"/>
    </source>
</evidence>
<sequence length="701" mass="77823">MSTNKTKVAILGGGMASLACAWRLSDPSQAGAYDVTVYQMGWRLGGKGASGRNPKAAQRVEEHGLHVWMGFYHQAFALMREAYAELRSRGLRSPMAPLGRFEAAFEAHDLIVVAEQLRARWGFWRFPFPRNDERPGTPHSTPWPSPSSYAKMATEMLGRGLRALQRRRDDARANPEQPSQARERVASFLRAALQPERRAELLAELFDQDDELRRWAVFLEFVVVNLRGLAIDLGLGGLSLDDLDDLDYREWLAEHGASPLLLESAGLRGMYDMSFAYLDGDLDQPDFAAGVFLRFFSRMFLGYKGAVFWKMQGGMGDVVFAPMYQVLRDRGVRFEFFHRVDALGLSEDPRAPLAVERVELTRQAAPLGERYEPLVDVDGLPCWPSEPRWEQLRDPAARSADGNLESARTDGLGERRVLTRGEDFDEVVLGISVAALPRICAELIERNPAFAAMCRETKTTATQAAQLWLRSSAEELGWAGPPAILDAYGGAMNTWADMTHVAEIEDWPEFVGHLAYFCGPYSPRPYAEAGAPSPAELQRDFEDAFAGVLELASSGLGGLWPRATLPPQRPGAPLRWSELVAPEGVEGSARLEHQYVRVNTEPTERYVLSAKGATRYRLRPHETGCMNLTFAGDWTRTSLNYGCIEGAVQSGEAAARAVDQRARARRDREPGRARASALEWLQRPGQGAPAPGQRSPEREAS</sequence>
<dbReference type="STRING" id="391625.PPSIR1_17275"/>
<dbReference type="RefSeq" id="WP_006973562.1">
    <property type="nucleotide sequence ID" value="NZ_ABCS01000049.1"/>
</dbReference>